<comment type="caution">
    <text evidence="2">The sequence shown here is derived from an EMBL/GenBank/DDBJ whole genome shotgun (WGS) entry which is preliminary data.</text>
</comment>
<dbReference type="RefSeq" id="WP_228848246.1">
    <property type="nucleotide sequence ID" value="NZ_JADCKQ010000004.1"/>
</dbReference>
<evidence type="ECO:0000313" key="3">
    <source>
        <dbReference type="Proteomes" id="UP000640583"/>
    </source>
</evidence>
<evidence type="ECO:0000256" key="1">
    <source>
        <dbReference type="SAM" id="MobiDB-lite"/>
    </source>
</evidence>
<dbReference type="AlphaFoldDB" id="A0A8J7LPW9"/>
<keyword evidence="3" id="KW-1185">Reference proteome</keyword>
<reference evidence="2" key="1">
    <citation type="submission" date="2020-10" db="EMBL/GenBank/DDBJ databases">
        <title>Paenihalocynthiibacter styelae gen. nov., sp. nov., isolated from stalked sea squirt Styela clava.</title>
        <authorList>
            <person name="Kim Y.-O."/>
            <person name="Yoon J.-H."/>
        </authorList>
    </citation>
    <scope>NUCLEOTIDE SEQUENCE</scope>
    <source>
        <strain evidence="2">MYP1-1</strain>
    </source>
</reference>
<name>A0A8J7LPW9_9RHOB</name>
<proteinExistence type="predicted"/>
<feature type="region of interest" description="Disordered" evidence="1">
    <location>
        <begin position="64"/>
        <end position="83"/>
    </location>
</feature>
<accession>A0A8J7LPW9</accession>
<protein>
    <submittedName>
        <fullName evidence="2">Uncharacterized protein</fullName>
    </submittedName>
</protein>
<gene>
    <name evidence="2" type="ORF">H1D41_07180</name>
</gene>
<sequence length="83" mass="9398">MSEEEIFCRRASLNEVALPPVETKVLKNREPDCFEHLPPIPKCCQQAACWMIALLTRLLPFSKDTPYVSPSPDPAQALRTEKT</sequence>
<organism evidence="2 3">
    <name type="scientific">Halocynthiibacter styelae</name>
    <dbReference type="NCBI Taxonomy" id="2761955"/>
    <lineage>
        <taxon>Bacteria</taxon>
        <taxon>Pseudomonadati</taxon>
        <taxon>Pseudomonadota</taxon>
        <taxon>Alphaproteobacteria</taxon>
        <taxon>Rhodobacterales</taxon>
        <taxon>Paracoccaceae</taxon>
        <taxon>Halocynthiibacter</taxon>
    </lineage>
</organism>
<evidence type="ECO:0000313" key="2">
    <source>
        <dbReference type="EMBL" id="MBI1493412.1"/>
    </source>
</evidence>
<dbReference type="EMBL" id="JADCKQ010000004">
    <property type="protein sequence ID" value="MBI1493412.1"/>
    <property type="molecule type" value="Genomic_DNA"/>
</dbReference>
<dbReference type="Proteomes" id="UP000640583">
    <property type="component" value="Unassembled WGS sequence"/>
</dbReference>